<dbReference type="RefSeq" id="WP_187562949.1">
    <property type="nucleotide sequence ID" value="NZ_JACGWS010000009.1"/>
</dbReference>
<protein>
    <submittedName>
        <fullName evidence="2">SH3 domain-containing protein</fullName>
    </submittedName>
</protein>
<evidence type="ECO:0000313" key="3">
    <source>
        <dbReference type="Proteomes" id="UP000619238"/>
    </source>
</evidence>
<keyword evidence="3" id="KW-1185">Reference proteome</keyword>
<dbReference type="PROSITE" id="PS51781">
    <property type="entry name" value="SH3B"/>
    <property type="match status" value="1"/>
</dbReference>
<accession>A0ABR7QBF6</accession>
<dbReference type="Gene3D" id="2.30.30.40">
    <property type="entry name" value="SH3 Domains"/>
    <property type="match status" value="1"/>
</dbReference>
<dbReference type="EMBL" id="JACGWS010000009">
    <property type="protein sequence ID" value="MBC8755906.1"/>
    <property type="molecule type" value="Genomic_DNA"/>
</dbReference>
<dbReference type="Proteomes" id="UP000619238">
    <property type="component" value="Unassembled WGS sequence"/>
</dbReference>
<dbReference type="Pfam" id="PF08239">
    <property type="entry name" value="SH3_3"/>
    <property type="match status" value="1"/>
</dbReference>
<sequence>MLSQAQNDTTYLYHKYDIDKTYSLFGDNVKLRAEPNTTSEVVTLLRIGDEVKIIKKTYFFLEDATSKTAWYEVDFQGEKGFIAGKFIANGHKKSGNQHFYFRKIPDEENDQVHIRIVYNTTTKAYTETTQKLMNESIGISFEAHHDLKNILQIVIINYFGDSCGEEGGNTVLFLKENYELVKVADLSEIGDGGIYGLSETFTYKIDEENGQPIILFTKEEEEQVDEEKRWFETKKITRIYEWNGTKLVPEFSKEFKKRETSN</sequence>
<name>A0ABR7QBF6_9FLAO</name>
<gene>
    <name evidence="2" type="ORF">H2O64_14605</name>
</gene>
<comment type="caution">
    <text evidence="2">The sequence shown here is derived from an EMBL/GenBank/DDBJ whole genome shotgun (WGS) entry which is preliminary data.</text>
</comment>
<feature type="domain" description="SH3b" evidence="1">
    <location>
        <begin position="19"/>
        <end position="91"/>
    </location>
</feature>
<proteinExistence type="predicted"/>
<dbReference type="InterPro" id="IPR003646">
    <property type="entry name" value="SH3-like_bac-type"/>
</dbReference>
<evidence type="ECO:0000313" key="2">
    <source>
        <dbReference type="EMBL" id="MBC8755906.1"/>
    </source>
</evidence>
<evidence type="ECO:0000259" key="1">
    <source>
        <dbReference type="PROSITE" id="PS51781"/>
    </source>
</evidence>
<organism evidence="2 3">
    <name type="scientific">Kordia aestuariivivens</name>
    <dbReference type="NCBI Taxonomy" id="2759037"/>
    <lineage>
        <taxon>Bacteria</taxon>
        <taxon>Pseudomonadati</taxon>
        <taxon>Bacteroidota</taxon>
        <taxon>Flavobacteriia</taxon>
        <taxon>Flavobacteriales</taxon>
        <taxon>Flavobacteriaceae</taxon>
        <taxon>Kordia</taxon>
    </lineage>
</organism>
<reference evidence="2 3" key="1">
    <citation type="submission" date="2020-07" db="EMBL/GenBank/DDBJ databases">
        <title>Description of Kordia aestuariivivens sp. nov., isolated from a tidal flat.</title>
        <authorList>
            <person name="Park S."/>
            <person name="Yoon J.-H."/>
        </authorList>
    </citation>
    <scope>NUCLEOTIDE SEQUENCE [LARGE SCALE GENOMIC DNA]</scope>
    <source>
        <strain evidence="2 3">YSTF-M3</strain>
    </source>
</reference>